<name>A0ABX7QR54_9GAMM</name>
<protein>
    <submittedName>
        <fullName evidence="1">Uncharacterized protein</fullName>
    </submittedName>
</protein>
<accession>A0ABX7QR54</accession>
<gene>
    <name evidence="1" type="ORF">JYB87_15805</name>
</gene>
<organism evidence="1 2">
    <name type="scientific">Shewanella avicenniae</name>
    <dbReference type="NCBI Taxonomy" id="2814294"/>
    <lineage>
        <taxon>Bacteria</taxon>
        <taxon>Pseudomonadati</taxon>
        <taxon>Pseudomonadota</taxon>
        <taxon>Gammaproteobacteria</taxon>
        <taxon>Alteromonadales</taxon>
        <taxon>Shewanellaceae</taxon>
        <taxon>Shewanella</taxon>
    </lineage>
</organism>
<keyword evidence="2" id="KW-1185">Reference proteome</keyword>
<evidence type="ECO:0000313" key="1">
    <source>
        <dbReference type="EMBL" id="QSX33171.1"/>
    </source>
</evidence>
<dbReference type="EMBL" id="CP071503">
    <property type="protein sequence ID" value="QSX33171.1"/>
    <property type="molecule type" value="Genomic_DNA"/>
</dbReference>
<dbReference type="Proteomes" id="UP000662770">
    <property type="component" value="Chromosome"/>
</dbReference>
<dbReference type="RefSeq" id="WP_207354407.1">
    <property type="nucleotide sequence ID" value="NZ_CP071503.1"/>
</dbReference>
<reference evidence="1 2" key="1">
    <citation type="submission" date="2021-03" db="EMBL/GenBank/DDBJ databases">
        <title>Novel species identification of genus Shewanella.</title>
        <authorList>
            <person name="Liu G."/>
            <person name="Zhang Q."/>
        </authorList>
    </citation>
    <scope>NUCLEOTIDE SEQUENCE [LARGE SCALE GENOMIC DNA]</scope>
    <source>
        <strain evidence="1 2">FJAT-51800</strain>
    </source>
</reference>
<evidence type="ECO:0000313" key="2">
    <source>
        <dbReference type="Proteomes" id="UP000662770"/>
    </source>
</evidence>
<proteinExistence type="predicted"/>
<sequence>MVYGAQNFYYMYYERPNRKTVKAQATVAKVDTTAAKSAQSNKAPAFATNNVAVC</sequence>